<dbReference type="Proteomes" id="UP000313231">
    <property type="component" value="Unassembled WGS sequence"/>
</dbReference>
<comment type="caution">
    <text evidence="2">The sequence shown here is derived from an EMBL/GenBank/DDBJ whole genome shotgun (WGS) entry which is preliminary data.</text>
</comment>
<keyword evidence="3" id="KW-1185">Reference proteome</keyword>
<evidence type="ECO:0000313" key="2">
    <source>
        <dbReference type="EMBL" id="TNM50129.1"/>
    </source>
</evidence>
<dbReference type="Pfam" id="PF16571">
    <property type="entry name" value="FBP_C"/>
    <property type="match status" value="1"/>
</dbReference>
<dbReference type="EMBL" id="VDMP01000011">
    <property type="protein sequence ID" value="TNM50129.1"/>
    <property type="molecule type" value="Genomic_DNA"/>
</dbReference>
<gene>
    <name evidence="2" type="ORF">FHP29_00935</name>
</gene>
<dbReference type="AlphaFoldDB" id="A0A5C4WRP7"/>
<name>A0A5C4WRP7_9ACTN</name>
<accession>A0A5C4WRP7</accession>
<evidence type="ECO:0000259" key="1">
    <source>
        <dbReference type="Pfam" id="PF16571"/>
    </source>
</evidence>
<proteinExistence type="predicted"/>
<sequence>MSPLSESEIRASFVNCSKGEAKRLNVPRSLAEQPWEDLDFLGWRDPQSRVRGYVVAQVDGSPYGIVLRATDGSAGVPRKNLCALCLTPHGAGGVVLMVAPRSGKAGQNGDSVGTYICADLQCSLYVRGKRISDQGRLPESLPLEQQVERLTTNLEAFLRRVRG</sequence>
<protein>
    <submittedName>
        <fullName evidence="2">FBP domain-containing protein</fullName>
    </submittedName>
</protein>
<evidence type="ECO:0000313" key="3">
    <source>
        <dbReference type="Proteomes" id="UP000313231"/>
    </source>
</evidence>
<reference evidence="2 3" key="1">
    <citation type="journal article" date="2016" name="Int. J. Syst. Evol. Microbiol.">
        <title>Nocardioides albidus sp. nov., an actinobacterium isolated from garden soil.</title>
        <authorList>
            <person name="Singh H."/>
            <person name="Du J."/>
            <person name="Trinh H."/>
            <person name="Won K."/>
            <person name="Yang J.E."/>
            <person name="Yin C."/>
            <person name="Kook M."/>
            <person name="Yi T.H."/>
        </authorList>
    </citation>
    <scope>NUCLEOTIDE SEQUENCE [LARGE SCALE GENOMIC DNA]</scope>
    <source>
        <strain evidence="2 3">CCTCC AB 2015297</strain>
    </source>
</reference>
<dbReference type="OrthoDB" id="4171838at2"/>
<dbReference type="RefSeq" id="WP_139621003.1">
    <property type="nucleotide sequence ID" value="NZ_VDMP01000011.1"/>
</dbReference>
<organism evidence="2 3">
    <name type="scientific">Nocardioides albidus</name>
    <dbReference type="NCBI Taxonomy" id="1517589"/>
    <lineage>
        <taxon>Bacteria</taxon>
        <taxon>Bacillati</taxon>
        <taxon>Actinomycetota</taxon>
        <taxon>Actinomycetes</taxon>
        <taxon>Propionibacteriales</taxon>
        <taxon>Nocardioidaceae</taxon>
        <taxon>Nocardioides</taxon>
    </lineage>
</organism>
<feature type="domain" description="Elongation factor G-binding protein C-terminal treble-clef zinc-finger" evidence="1">
    <location>
        <begin position="8"/>
        <end position="161"/>
    </location>
</feature>
<dbReference type="InterPro" id="IPR032330">
    <property type="entry name" value="EF-G-binding_C"/>
</dbReference>